<organism evidence="7 8">
    <name type="scientific">Morella rubra</name>
    <name type="common">Chinese bayberry</name>
    <dbReference type="NCBI Taxonomy" id="262757"/>
    <lineage>
        <taxon>Eukaryota</taxon>
        <taxon>Viridiplantae</taxon>
        <taxon>Streptophyta</taxon>
        <taxon>Embryophyta</taxon>
        <taxon>Tracheophyta</taxon>
        <taxon>Spermatophyta</taxon>
        <taxon>Magnoliopsida</taxon>
        <taxon>eudicotyledons</taxon>
        <taxon>Gunneridae</taxon>
        <taxon>Pentapetalae</taxon>
        <taxon>rosids</taxon>
        <taxon>fabids</taxon>
        <taxon>Fagales</taxon>
        <taxon>Myricaceae</taxon>
        <taxon>Morella</taxon>
    </lineage>
</organism>
<dbReference type="InterPro" id="IPR000504">
    <property type="entry name" value="RRM_dom"/>
</dbReference>
<feature type="domain" description="RRM" evidence="6">
    <location>
        <begin position="12"/>
        <end position="82"/>
    </location>
</feature>
<dbReference type="OrthoDB" id="1099063at2759"/>
<evidence type="ECO:0000256" key="5">
    <source>
        <dbReference type="SAM" id="MobiDB-lite"/>
    </source>
</evidence>
<evidence type="ECO:0000259" key="6">
    <source>
        <dbReference type="PROSITE" id="PS50102"/>
    </source>
</evidence>
<feature type="compositionally biased region" description="Basic and acidic residues" evidence="5">
    <location>
        <begin position="154"/>
        <end position="179"/>
    </location>
</feature>
<dbReference type="InterPro" id="IPR050907">
    <property type="entry name" value="SRSF"/>
</dbReference>
<protein>
    <submittedName>
        <fullName evidence="7">Serine/arginine-rich splicing factor RS2Z32</fullName>
    </submittedName>
</protein>
<dbReference type="SUPFAM" id="SSF54928">
    <property type="entry name" value="RNA-binding domain, RBD"/>
    <property type="match status" value="1"/>
</dbReference>
<keyword evidence="3" id="KW-0508">mRNA splicing</keyword>
<keyword evidence="2" id="KW-0747">Spliceosome</keyword>
<dbReference type="GO" id="GO:0006397">
    <property type="term" value="P:mRNA processing"/>
    <property type="evidence" value="ECO:0007669"/>
    <property type="project" value="UniProtKB-KW"/>
</dbReference>
<dbReference type="InterPro" id="IPR035979">
    <property type="entry name" value="RBD_domain_sf"/>
</dbReference>
<dbReference type="GO" id="GO:0008380">
    <property type="term" value="P:RNA splicing"/>
    <property type="evidence" value="ECO:0007669"/>
    <property type="project" value="UniProtKB-KW"/>
</dbReference>
<evidence type="ECO:0000256" key="3">
    <source>
        <dbReference type="ARBA" id="ARBA00023187"/>
    </source>
</evidence>
<proteinExistence type="predicted"/>
<dbReference type="Gene3D" id="3.30.70.330">
    <property type="match status" value="1"/>
</dbReference>
<evidence type="ECO:0000313" key="8">
    <source>
        <dbReference type="Proteomes" id="UP000516437"/>
    </source>
</evidence>
<dbReference type="GO" id="GO:0005681">
    <property type="term" value="C:spliceosomal complex"/>
    <property type="evidence" value="ECO:0007669"/>
    <property type="project" value="UniProtKB-KW"/>
</dbReference>
<dbReference type="PANTHER" id="PTHR23147">
    <property type="entry name" value="SERINE/ARGININE RICH SPLICING FACTOR"/>
    <property type="match status" value="1"/>
</dbReference>
<dbReference type="EMBL" id="RXIC02000020">
    <property type="protein sequence ID" value="KAB1223972.1"/>
    <property type="molecule type" value="Genomic_DNA"/>
</dbReference>
<dbReference type="GO" id="GO:0003723">
    <property type="term" value="F:RNA binding"/>
    <property type="evidence" value="ECO:0007669"/>
    <property type="project" value="UniProtKB-UniRule"/>
</dbReference>
<evidence type="ECO:0000256" key="1">
    <source>
        <dbReference type="ARBA" id="ARBA00022664"/>
    </source>
</evidence>
<name>A0A6A1WFD2_9ROSI</name>
<accession>A0A6A1WFD2</accession>
<gene>
    <name evidence="7" type="ORF">CJ030_MR2G026915</name>
</gene>
<dbReference type="Proteomes" id="UP000516437">
    <property type="component" value="Chromosome 2"/>
</dbReference>
<dbReference type="FunFam" id="3.30.70.330:FF:000272">
    <property type="entry name" value="Serine/arginine-rich splicing factor RS2Z32"/>
    <property type="match status" value="1"/>
</dbReference>
<sequence>MPRYDDRYGSRTRLYVGRLSSRTRSRDLDRLFGKYGRVRDVDMKRDFAFVEFSDPRDADDAQYSLNGREFDGTRLIVEFAKGGPRGSRDYLGRGPPPGSGRCFNCGIDGHWAHVAEVIHYPQVDQFPLVVEEAIAEVSAEDVATGMHIRSRSPTRRERSLEREERRSRSPRYRSPEPRRSPPSSKGRKRSLTPDEGSPFERRGPSPRNGRLSEELNGSDYSGSPRRKSRSLSALKGRVPSVGATGVLLKLTVMAIRLALEMIGALLTEMMITTGLQAVSHLEKFGGT</sequence>
<dbReference type="SMART" id="SM00360">
    <property type="entry name" value="RRM"/>
    <property type="match status" value="1"/>
</dbReference>
<dbReference type="PROSITE" id="PS50102">
    <property type="entry name" value="RRM"/>
    <property type="match status" value="1"/>
</dbReference>
<keyword evidence="4" id="KW-0694">RNA-binding</keyword>
<feature type="region of interest" description="Disordered" evidence="5">
    <location>
        <begin position="145"/>
        <end position="232"/>
    </location>
</feature>
<dbReference type="Pfam" id="PF00076">
    <property type="entry name" value="RRM_1"/>
    <property type="match status" value="1"/>
</dbReference>
<evidence type="ECO:0000313" key="7">
    <source>
        <dbReference type="EMBL" id="KAB1223972.1"/>
    </source>
</evidence>
<comment type="caution">
    <text evidence="7">The sequence shown here is derived from an EMBL/GenBank/DDBJ whole genome shotgun (WGS) entry which is preliminary data.</text>
</comment>
<dbReference type="InterPro" id="IPR012677">
    <property type="entry name" value="Nucleotide-bd_a/b_plait_sf"/>
</dbReference>
<evidence type="ECO:0000256" key="4">
    <source>
        <dbReference type="PROSITE-ProRule" id="PRU00176"/>
    </source>
</evidence>
<keyword evidence="1" id="KW-0507">mRNA processing</keyword>
<evidence type="ECO:0000256" key="2">
    <source>
        <dbReference type="ARBA" id="ARBA00022728"/>
    </source>
</evidence>
<keyword evidence="8" id="KW-1185">Reference proteome</keyword>
<dbReference type="AlphaFoldDB" id="A0A6A1WFD2"/>
<reference evidence="7 8" key="1">
    <citation type="journal article" date="2019" name="Plant Biotechnol. J.">
        <title>The red bayberry genome and genetic basis of sex determination.</title>
        <authorList>
            <person name="Jia H.M."/>
            <person name="Jia H.J."/>
            <person name="Cai Q.L."/>
            <person name="Wang Y."/>
            <person name="Zhao H.B."/>
            <person name="Yang W.F."/>
            <person name="Wang G.Y."/>
            <person name="Li Y.H."/>
            <person name="Zhan D.L."/>
            <person name="Shen Y.T."/>
            <person name="Niu Q.F."/>
            <person name="Chang L."/>
            <person name="Qiu J."/>
            <person name="Zhao L."/>
            <person name="Xie H.B."/>
            <person name="Fu W.Y."/>
            <person name="Jin J."/>
            <person name="Li X.W."/>
            <person name="Jiao Y."/>
            <person name="Zhou C.C."/>
            <person name="Tu T."/>
            <person name="Chai C.Y."/>
            <person name="Gao J.L."/>
            <person name="Fan L.J."/>
            <person name="van de Weg E."/>
            <person name="Wang J.Y."/>
            <person name="Gao Z.S."/>
        </authorList>
    </citation>
    <scope>NUCLEOTIDE SEQUENCE [LARGE SCALE GENOMIC DNA]</scope>
    <source>
        <tissue evidence="7">Leaves</tissue>
    </source>
</reference>